<reference evidence="2 3" key="1">
    <citation type="submission" date="2016-08" db="EMBL/GenBank/DDBJ databases">
        <authorList>
            <person name="Seilhamer J.J."/>
        </authorList>
    </citation>
    <scope>NUCLEOTIDE SEQUENCE [LARGE SCALE GENOMIC DNA]</scope>
    <source>
        <strain evidence="2 3">VC14762</strain>
    </source>
</reference>
<dbReference type="OrthoDB" id="9879053at2"/>
<dbReference type="AlphaFoldDB" id="A0A1V2WB37"/>
<comment type="caution">
    <text evidence="2">The sequence shown here is derived from an EMBL/GenBank/DDBJ whole genome shotgun (WGS) entry which is preliminary data.</text>
</comment>
<evidence type="ECO:0000256" key="1">
    <source>
        <dbReference type="SAM" id="MobiDB-lite"/>
    </source>
</evidence>
<evidence type="ECO:0000313" key="3">
    <source>
        <dbReference type="Proteomes" id="UP000188543"/>
    </source>
</evidence>
<proteinExistence type="predicted"/>
<sequence length="71" mass="7723">MCRSCPDGSAVGTRIGKRAIPVPRHRGKPRLCSVPAPGRGAHMRSPGWGARDRAFMTPRWRAAGSSLTKRQ</sequence>
<feature type="region of interest" description="Disordered" evidence="1">
    <location>
        <begin position="1"/>
        <end position="71"/>
    </location>
</feature>
<dbReference type="EMBL" id="MUTJ01000013">
    <property type="protein sequence ID" value="ONU92482.1"/>
    <property type="molecule type" value="Genomic_DNA"/>
</dbReference>
<dbReference type="Proteomes" id="UP000188543">
    <property type="component" value="Unassembled WGS sequence"/>
</dbReference>
<gene>
    <name evidence="2" type="ORF">A8E72_02935</name>
</gene>
<evidence type="ECO:0000313" key="2">
    <source>
        <dbReference type="EMBL" id="ONU92482.1"/>
    </source>
</evidence>
<organism evidence="2 3">
    <name type="scientific">Burkholderia cenocepacia</name>
    <dbReference type="NCBI Taxonomy" id="95486"/>
    <lineage>
        <taxon>Bacteria</taxon>
        <taxon>Pseudomonadati</taxon>
        <taxon>Pseudomonadota</taxon>
        <taxon>Betaproteobacteria</taxon>
        <taxon>Burkholderiales</taxon>
        <taxon>Burkholderiaceae</taxon>
        <taxon>Burkholderia</taxon>
        <taxon>Burkholderia cepacia complex</taxon>
    </lineage>
</organism>
<name>A0A1V2WB37_9BURK</name>
<accession>A0A1V2WB37</accession>
<protein>
    <submittedName>
        <fullName evidence="2">Uncharacterized protein</fullName>
    </submittedName>
</protein>